<reference evidence="5 6" key="1">
    <citation type="submission" date="2023-09" db="EMBL/GenBank/DDBJ databases">
        <title>Genome completion map analysis of the actinomycetes C11-1.</title>
        <authorList>
            <person name="Qin P."/>
            <person name="Guan P."/>
        </authorList>
    </citation>
    <scope>NUCLEOTIDE SEQUENCE [LARGE SCALE GENOMIC DNA]</scope>
    <source>
        <strain evidence="5 6">C11-1</strain>
    </source>
</reference>
<keyword evidence="6" id="KW-1185">Reference proteome</keyword>
<feature type="region of interest" description="Disordered" evidence="4">
    <location>
        <begin position="1"/>
        <end position="78"/>
    </location>
</feature>
<dbReference type="SUPFAM" id="SSF51569">
    <property type="entry name" value="Aldolase"/>
    <property type="match status" value="1"/>
</dbReference>
<dbReference type="Gene3D" id="3.20.20.70">
    <property type="entry name" value="Aldolase class I"/>
    <property type="match status" value="1"/>
</dbReference>
<keyword evidence="3" id="KW-0057">Aromatic amino acid biosynthesis</keyword>
<evidence type="ECO:0000313" key="6">
    <source>
        <dbReference type="Proteomes" id="UP001303236"/>
    </source>
</evidence>
<sequence>MPGWSSTPCGRPGAKGRTTGPCSPRTSFCPFRTNGLRGAAGHRRPSLTSTHFGRVGERTREPGGAHVEPVRSAGNPVGVKLGPEAMPWDVLDLLTKSRSVPVMLRENKKFTEVVPERRMAGWTSSGDDT</sequence>
<name>A0ABY9W4C0_9ACTN</name>
<dbReference type="GO" id="GO:0003849">
    <property type="term" value="F:3-deoxy-7-phosphoheptulonate synthase activity"/>
    <property type="evidence" value="ECO:0007669"/>
    <property type="project" value="UniProtKB-EC"/>
</dbReference>
<comment type="similarity">
    <text evidence="1 3">Belongs to the class-II DAHP synthase family.</text>
</comment>
<keyword evidence="2 3" id="KW-0808">Transferase</keyword>
<proteinExistence type="inferred from homology"/>
<dbReference type="Proteomes" id="UP001303236">
    <property type="component" value="Chromosome"/>
</dbReference>
<dbReference type="InterPro" id="IPR002480">
    <property type="entry name" value="DAHP_synth_2"/>
</dbReference>
<keyword evidence="3" id="KW-0028">Amino-acid biosynthesis</keyword>
<comment type="catalytic activity">
    <reaction evidence="3">
        <text>D-erythrose 4-phosphate + phosphoenolpyruvate + H2O = 7-phospho-2-dehydro-3-deoxy-D-arabino-heptonate + phosphate</text>
        <dbReference type="Rhea" id="RHEA:14717"/>
        <dbReference type="ChEBI" id="CHEBI:15377"/>
        <dbReference type="ChEBI" id="CHEBI:16897"/>
        <dbReference type="ChEBI" id="CHEBI:43474"/>
        <dbReference type="ChEBI" id="CHEBI:58394"/>
        <dbReference type="ChEBI" id="CHEBI:58702"/>
        <dbReference type="EC" id="2.5.1.54"/>
    </reaction>
</comment>
<evidence type="ECO:0000256" key="2">
    <source>
        <dbReference type="ARBA" id="ARBA00022679"/>
    </source>
</evidence>
<gene>
    <name evidence="5" type="ORF">RI138_30630</name>
</gene>
<organism evidence="5 6">
    <name type="scientific">Streptomyces durocortorensis</name>
    <dbReference type="NCBI Taxonomy" id="2811104"/>
    <lineage>
        <taxon>Bacteria</taxon>
        <taxon>Bacillati</taxon>
        <taxon>Actinomycetota</taxon>
        <taxon>Actinomycetes</taxon>
        <taxon>Kitasatosporales</taxon>
        <taxon>Streptomycetaceae</taxon>
        <taxon>Streptomyces</taxon>
    </lineage>
</organism>
<dbReference type="EC" id="2.5.1.54" evidence="3"/>
<dbReference type="EMBL" id="CP134500">
    <property type="protein sequence ID" value="WNF30838.1"/>
    <property type="molecule type" value="Genomic_DNA"/>
</dbReference>
<feature type="compositionally biased region" description="Basic and acidic residues" evidence="4">
    <location>
        <begin position="54"/>
        <end position="63"/>
    </location>
</feature>
<evidence type="ECO:0000313" key="5">
    <source>
        <dbReference type="EMBL" id="WNF30838.1"/>
    </source>
</evidence>
<protein>
    <recommendedName>
        <fullName evidence="3">Phospho-2-dehydro-3-deoxyheptonate aldolase</fullName>
        <ecNumber evidence="3">2.5.1.54</ecNumber>
    </recommendedName>
</protein>
<comment type="pathway">
    <text evidence="3">Metabolic intermediate biosynthesis; chorismate biosynthesis; chorismate from D-erythrose 4-phosphate and phosphoenolpyruvate: step 1/7.</text>
</comment>
<accession>A0ABY9W4C0</accession>
<evidence type="ECO:0000256" key="3">
    <source>
        <dbReference type="RuleBase" id="RU363071"/>
    </source>
</evidence>
<dbReference type="Pfam" id="PF01474">
    <property type="entry name" value="DAHP_synth_2"/>
    <property type="match status" value="1"/>
</dbReference>
<evidence type="ECO:0000256" key="1">
    <source>
        <dbReference type="ARBA" id="ARBA00008911"/>
    </source>
</evidence>
<evidence type="ECO:0000256" key="4">
    <source>
        <dbReference type="SAM" id="MobiDB-lite"/>
    </source>
</evidence>
<dbReference type="InterPro" id="IPR013785">
    <property type="entry name" value="Aldolase_TIM"/>
</dbReference>